<protein>
    <recommendedName>
        <fullName evidence="11">Polyhydroxybutyrate depolymerase</fullName>
    </recommendedName>
</protein>
<evidence type="ECO:0000256" key="5">
    <source>
        <dbReference type="ARBA" id="ARBA00022801"/>
    </source>
</evidence>
<evidence type="ECO:0000256" key="4">
    <source>
        <dbReference type="ARBA" id="ARBA00022729"/>
    </source>
</evidence>
<dbReference type="PANTHER" id="PTHR38050:SF2">
    <property type="entry name" value="FERULOYL ESTERASE C-RELATED"/>
    <property type="match status" value="1"/>
</dbReference>
<dbReference type="InterPro" id="IPR010126">
    <property type="entry name" value="Esterase_phb"/>
</dbReference>
<comment type="subcellular location">
    <subcellularLocation>
        <location evidence="1">Secreted</location>
    </subcellularLocation>
</comment>
<keyword evidence="10" id="KW-1185">Reference proteome</keyword>
<dbReference type="InterPro" id="IPR043595">
    <property type="entry name" value="FaeB/C/D"/>
</dbReference>
<gene>
    <name evidence="9" type="ORF">OM076_15485</name>
</gene>
<dbReference type="GO" id="GO:0005576">
    <property type="term" value="C:extracellular region"/>
    <property type="evidence" value="ECO:0007669"/>
    <property type="project" value="UniProtKB-SubCell"/>
</dbReference>
<keyword evidence="5" id="KW-0378">Hydrolase</keyword>
<dbReference type="Gene3D" id="3.40.50.1820">
    <property type="entry name" value="alpha/beta hydrolase"/>
    <property type="match status" value="1"/>
</dbReference>
<feature type="chain" id="PRO_5040949220" description="Polyhydroxybutyrate depolymerase" evidence="8">
    <location>
        <begin position="26"/>
        <end position="298"/>
    </location>
</feature>
<proteinExistence type="predicted"/>
<keyword evidence="4 8" id="KW-0732">Signal</keyword>
<keyword evidence="6" id="KW-0119">Carbohydrate metabolism</keyword>
<evidence type="ECO:0000256" key="3">
    <source>
        <dbReference type="ARBA" id="ARBA00022651"/>
    </source>
</evidence>
<evidence type="ECO:0000256" key="1">
    <source>
        <dbReference type="ARBA" id="ARBA00004613"/>
    </source>
</evidence>
<evidence type="ECO:0000256" key="2">
    <source>
        <dbReference type="ARBA" id="ARBA00022525"/>
    </source>
</evidence>
<reference evidence="9" key="1">
    <citation type="submission" date="2022-10" db="EMBL/GenBank/DDBJ databases">
        <title>The WGS of Solirubrobacter ginsenosidimutans DSM 21036.</title>
        <authorList>
            <person name="Jiang Z."/>
        </authorList>
    </citation>
    <scope>NUCLEOTIDE SEQUENCE</scope>
    <source>
        <strain evidence="9">DSM 21036</strain>
    </source>
</reference>
<evidence type="ECO:0008006" key="11">
    <source>
        <dbReference type="Google" id="ProtNLM"/>
    </source>
</evidence>
<dbReference type="InterPro" id="IPR029058">
    <property type="entry name" value="AB_hydrolase_fold"/>
</dbReference>
<keyword evidence="2" id="KW-0964">Secreted</keyword>
<dbReference type="EMBL" id="JAPDOD010000013">
    <property type="protein sequence ID" value="MDA0161680.1"/>
    <property type="molecule type" value="Genomic_DNA"/>
</dbReference>
<keyword evidence="3" id="KW-0858">Xylan degradation</keyword>
<sequence>MSRRLRRLSATLVALCIAASVLYLAAQTETTDRAVAAVDCQPVAGDHTLPGDALLHVPRGARAPLPLVIAFHGAGGTGPGMADYSGLSDTADAKGFAVLYPTAATKRHFWSLNASMPGDDVNRLRALLPQAMAAACADPSRVFATGVSNGGGFAARVGCELAGTIAAIAPVAGGYKALDRCPDGRQTSVLEIHGTADHVVPYAGRPSDSAGAVAGFLAGWVHRDGCDEKATRSNPRHAVVRFTHRGCDPGFQVEHLRLAGTDHGWPGADPPWPRHNPSQLEANDEVWAFFARVSAHQH</sequence>
<evidence type="ECO:0000313" key="9">
    <source>
        <dbReference type="EMBL" id="MDA0161680.1"/>
    </source>
</evidence>
<name>A0A9X3MSD8_9ACTN</name>
<keyword evidence="7" id="KW-0624">Polysaccharide degradation</keyword>
<dbReference type="SUPFAM" id="SSF53474">
    <property type="entry name" value="alpha/beta-Hydrolases"/>
    <property type="match status" value="1"/>
</dbReference>
<evidence type="ECO:0000313" key="10">
    <source>
        <dbReference type="Proteomes" id="UP001149140"/>
    </source>
</evidence>
<dbReference type="Pfam" id="PF10503">
    <property type="entry name" value="Esterase_PHB"/>
    <property type="match status" value="1"/>
</dbReference>
<comment type="caution">
    <text evidence="9">The sequence shown here is derived from an EMBL/GenBank/DDBJ whole genome shotgun (WGS) entry which is preliminary data.</text>
</comment>
<feature type="signal peptide" evidence="8">
    <location>
        <begin position="1"/>
        <end position="25"/>
    </location>
</feature>
<dbReference type="GO" id="GO:0030600">
    <property type="term" value="F:feruloyl esterase activity"/>
    <property type="evidence" value="ECO:0007669"/>
    <property type="project" value="InterPro"/>
</dbReference>
<evidence type="ECO:0000256" key="8">
    <source>
        <dbReference type="SAM" id="SignalP"/>
    </source>
</evidence>
<dbReference type="GO" id="GO:0045493">
    <property type="term" value="P:xylan catabolic process"/>
    <property type="evidence" value="ECO:0007669"/>
    <property type="project" value="UniProtKB-KW"/>
</dbReference>
<evidence type="ECO:0000256" key="6">
    <source>
        <dbReference type="ARBA" id="ARBA00023277"/>
    </source>
</evidence>
<organism evidence="9 10">
    <name type="scientific">Solirubrobacter ginsenosidimutans</name>
    <dbReference type="NCBI Taxonomy" id="490573"/>
    <lineage>
        <taxon>Bacteria</taxon>
        <taxon>Bacillati</taxon>
        <taxon>Actinomycetota</taxon>
        <taxon>Thermoleophilia</taxon>
        <taxon>Solirubrobacterales</taxon>
        <taxon>Solirubrobacteraceae</taxon>
        <taxon>Solirubrobacter</taxon>
    </lineage>
</organism>
<evidence type="ECO:0000256" key="7">
    <source>
        <dbReference type="ARBA" id="ARBA00023326"/>
    </source>
</evidence>
<dbReference type="RefSeq" id="WP_270040895.1">
    <property type="nucleotide sequence ID" value="NZ_JAPDOD010000013.1"/>
</dbReference>
<dbReference type="PANTHER" id="PTHR38050">
    <property type="match status" value="1"/>
</dbReference>
<dbReference type="Proteomes" id="UP001149140">
    <property type="component" value="Unassembled WGS sequence"/>
</dbReference>
<accession>A0A9X3MSD8</accession>
<dbReference type="AlphaFoldDB" id="A0A9X3MSD8"/>